<feature type="compositionally biased region" description="Polar residues" evidence="2">
    <location>
        <begin position="315"/>
        <end position="327"/>
    </location>
</feature>
<feature type="compositionally biased region" description="Polar residues" evidence="2">
    <location>
        <begin position="140"/>
        <end position="155"/>
    </location>
</feature>
<dbReference type="OrthoDB" id="6316319at2"/>
<keyword evidence="3" id="KW-0472">Membrane</keyword>
<reference evidence="5 6" key="1">
    <citation type="submission" date="2019-07" db="EMBL/GenBank/DDBJ databases">
        <title>Whole genome shotgun sequence of Pseudoalteromonas espejiana NBRC 102222.</title>
        <authorList>
            <person name="Hosoyama A."/>
            <person name="Uohara A."/>
            <person name="Ohji S."/>
            <person name="Ichikawa N."/>
        </authorList>
    </citation>
    <scope>NUCLEOTIDE SEQUENCE [LARGE SCALE GENOMIC DNA]</scope>
    <source>
        <strain evidence="5 6">NBRC 102222</strain>
    </source>
</reference>
<feature type="chain" id="PRO_5021854620" description="Cell surface protein" evidence="4">
    <location>
        <begin position="23"/>
        <end position="546"/>
    </location>
</feature>
<keyword evidence="3" id="KW-0812">Transmembrane</keyword>
<sequence>MIIRLSQLIFCFALFYSSQSAAYNEAMCILIKQEMQQYSFNKSSAKYRNAARDYKRNCNKPKQVQAQPKPVEPQPVINEPQPVALTPEQEQQMLEQIKAAEQKANELNNTLPENAKNLQLESAPTEQNTVNEPEPLATEPETSTLLNEQNTTPVTLTPEVSEKPKVQTASSEPSPAQVQPVTPIKPKPTPIVTPKPVVEPPSSLLLPSLLLLIVILVGAMALIRLRRAKQNKLEQVANPITPNKTKIKPDNMAKASAQNKDIDSAPAIKEQTSSEHVNSPESINSPEPSNSLEPNLAVQSPESSKPENAELNSAELLNTQQKANNTEEVAKSETSKKPIIEPNTAEFEAAAKNTLARIQSANGFAEPEVREFDPDAPSVKRERKNKVSDVTAQPKAKNSEQESVLLKETELPSNPVDDTNVHTQIDTAPKDSDLEQVTINAEHGFKEPEIRTYNPDAPLRADKKPSQIKPSNSNNQQSTHALDEHKTDEAKEPEAKSDNPFANLSLDESWDPNSDKKPTIEQKKKAPKSQALIDAEQRAKNMQTKD</sequence>
<feature type="compositionally biased region" description="Basic and acidic residues" evidence="2">
    <location>
        <begin position="328"/>
        <end position="339"/>
    </location>
</feature>
<dbReference type="RefSeq" id="WP_089349342.1">
    <property type="nucleotide sequence ID" value="NZ_BJUM01000012.1"/>
</dbReference>
<evidence type="ECO:0000256" key="3">
    <source>
        <dbReference type="SAM" id="Phobius"/>
    </source>
</evidence>
<evidence type="ECO:0008006" key="7">
    <source>
        <dbReference type="Google" id="ProtNLM"/>
    </source>
</evidence>
<evidence type="ECO:0000256" key="2">
    <source>
        <dbReference type="SAM" id="MobiDB-lite"/>
    </source>
</evidence>
<feature type="compositionally biased region" description="Polar residues" evidence="2">
    <location>
        <begin position="468"/>
        <end position="480"/>
    </location>
</feature>
<feature type="compositionally biased region" description="Basic and acidic residues" evidence="2">
    <location>
        <begin position="513"/>
        <end position="524"/>
    </location>
</feature>
<feature type="signal peptide" evidence="4">
    <location>
        <begin position="1"/>
        <end position="22"/>
    </location>
</feature>
<keyword evidence="1" id="KW-0175">Coiled coil</keyword>
<evidence type="ECO:0000313" key="6">
    <source>
        <dbReference type="Proteomes" id="UP000321419"/>
    </source>
</evidence>
<feature type="region of interest" description="Disordered" evidence="2">
    <location>
        <begin position="358"/>
        <end position="546"/>
    </location>
</feature>
<evidence type="ECO:0000256" key="4">
    <source>
        <dbReference type="SAM" id="SignalP"/>
    </source>
</evidence>
<name>A0A510XUL6_9GAMM</name>
<feature type="region of interest" description="Disordered" evidence="2">
    <location>
        <begin position="120"/>
        <end position="189"/>
    </location>
</feature>
<feature type="coiled-coil region" evidence="1">
    <location>
        <begin position="90"/>
        <end position="117"/>
    </location>
</feature>
<dbReference type="EMBL" id="BJUM01000012">
    <property type="protein sequence ID" value="GEK54715.1"/>
    <property type="molecule type" value="Genomic_DNA"/>
</dbReference>
<feature type="compositionally biased region" description="Basic and acidic residues" evidence="2">
    <location>
        <begin position="397"/>
        <end position="410"/>
    </location>
</feature>
<keyword evidence="3" id="KW-1133">Transmembrane helix</keyword>
<feature type="compositionally biased region" description="Basic and acidic residues" evidence="2">
    <location>
        <begin position="481"/>
        <end position="497"/>
    </location>
</feature>
<accession>A0A510XUL6</accession>
<dbReference type="Proteomes" id="UP000321419">
    <property type="component" value="Unassembled WGS sequence"/>
</dbReference>
<proteinExistence type="predicted"/>
<gene>
    <name evidence="5" type="ORF">PES01_15600</name>
</gene>
<comment type="caution">
    <text evidence="5">The sequence shown here is derived from an EMBL/GenBank/DDBJ whole genome shotgun (WGS) entry which is preliminary data.</text>
</comment>
<protein>
    <recommendedName>
        <fullName evidence="7">Cell surface protein</fullName>
    </recommendedName>
</protein>
<feature type="region of interest" description="Disordered" evidence="2">
    <location>
        <begin position="58"/>
        <end position="79"/>
    </location>
</feature>
<feature type="compositionally biased region" description="Polar residues" evidence="2">
    <location>
        <begin position="120"/>
        <end position="131"/>
    </location>
</feature>
<feature type="transmembrane region" description="Helical" evidence="3">
    <location>
        <begin position="204"/>
        <end position="223"/>
    </location>
</feature>
<organism evidence="5 6">
    <name type="scientific">Pseudoalteromonas espejiana</name>
    <dbReference type="NCBI Taxonomy" id="28107"/>
    <lineage>
        <taxon>Bacteria</taxon>
        <taxon>Pseudomonadati</taxon>
        <taxon>Pseudomonadota</taxon>
        <taxon>Gammaproteobacteria</taxon>
        <taxon>Alteromonadales</taxon>
        <taxon>Pseudoalteromonadaceae</taxon>
        <taxon>Pseudoalteromonas</taxon>
    </lineage>
</organism>
<keyword evidence="4" id="KW-0732">Signal</keyword>
<evidence type="ECO:0000313" key="5">
    <source>
        <dbReference type="EMBL" id="GEK54715.1"/>
    </source>
</evidence>
<keyword evidence="6" id="KW-1185">Reference proteome</keyword>
<feature type="region of interest" description="Disordered" evidence="2">
    <location>
        <begin position="236"/>
        <end position="345"/>
    </location>
</feature>
<feature type="compositionally biased region" description="Low complexity" evidence="2">
    <location>
        <begin position="279"/>
        <end position="296"/>
    </location>
</feature>
<dbReference type="AlphaFoldDB" id="A0A510XUL6"/>
<feature type="compositionally biased region" description="Basic and acidic residues" evidence="2">
    <location>
        <begin position="535"/>
        <end position="546"/>
    </location>
</feature>
<feature type="compositionally biased region" description="Polar residues" evidence="2">
    <location>
        <begin position="167"/>
        <end position="179"/>
    </location>
</feature>
<evidence type="ECO:0000256" key="1">
    <source>
        <dbReference type="SAM" id="Coils"/>
    </source>
</evidence>